<feature type="transmembrane region" description="Helical" evidence="6">
    <location>
        <begin position="397"/>
        <end position="415"/>
    </location>
</feature>
<protein>
    <submittedName>
        <fullName evidence="8">MFS transporter</fullName>
    </submittedName>
</protein>
<dbReference type="Pfam" id="PF07690">
    <property type="entry name" value="MFS_1"/>
    <property type="match status" value="1"/>
</dbReference>
<dbReference type="KEGG" id="nah:F5544_07300"/>
<feature type="transmembrane region" description="Helical" evidence="6">
    <location>
        <begin position="203"/>
        <end position="222"/>
    </location>
</feature>
<dbReference type="SUPFAM" id="SSF103473">
    <property type="entry name" value="MFS general substrate transporter"/>
    <property type="match status" value="1"/>
</dbReference>
<dbReference type="InterPro" id="IPR036259">
    <property type="entry name" value="MFS_trans_sf"/>
</dbReference>
<dbReference type="PROSITE" id="PS50850">
    <property type="entry name" value="MFS"/>
    <property type="match status" value="1"/>
</dbReference>
<dbReference type="InterPro" id="IPR011701">
    <property type="entry name" value="MFS"/>
</dbReference>
<keyword evidence="4 6" id="KW-0472">Membrane</keyword>
<keyword evidence="2 6" id="KW-0812">Transmembrane</keyword>
<reference evidence="8 9" key="1">
    <citation type="journal article" date="2019" name="ACS Chem. Biol.">
        <title>Identification and Mobilization of a Cryptic Antibiotic Biosynthesis Gene Locus from a Human-Pathogenic Nocardia Isolate.</title>
        <authorList>
            <person name="Herisse M."/>
            <person name="Ishida K."/>
            <person name="Porter J.L."/>
            <person name="Howden B."/>
            <person name="Hertweck C."/>
            <person name="Stinear T.P."/>
            <person name="Pidot S.J."/>
        </authorList>
    </citation>
    <scope>NUCLEOTIDE SEQUENCE [LARGE SCALE GENOMIC DNA]</scope>
    <source>
        <strain evidence="8 9">AUSMDU00012717</strain>
    </source>
</reference>
<evidence type="ECO:0000256" key="5">
    <source>
        <dbReference type="SAM" id="MobiDB-lite"/>
    </source>
</evidence>
<evidence type="ECO:0000313" key="8">
    <source>
        <dbReference type="EMBL" id="QIS09367.1"/>
    </source>
</evidence>
<feature type="transmembrane region" description="Helical" evidence="6">
    <location>
        <begin position="362"/>
        <end position="385"/>
    </location>
</feature>
<dbReference type="InterPro" id="IPR020846">
    <property type="entry name" value="MFS_dom"/>
</dbReference>
<evidence type="ECO:0000256" key="2">
    <source>
        <dbReference type="ARBA" id="ARBA00022692"/>
    </source>
</evidence>
<feature type="transmembrane region" description="Helical" evidence="6">
    <location>
        <begin position="169"/>
        <end position="191"/>
    </location>
</feature>
<dbReference type="Gene3D" id="1.20.1720.10">
    <property type="entry name" value="Multidrug resistance protein D"/>
    <property type="match status" value="1"/>
</dbReference>
<gene>
    <name evidence="8" type="ORF">F5544_07300</name>
</gene>
<feature type="transmembrane region" description="Helical" evidence="6">
    <location>
        <begin position="494"/>
        <end position="514"/>
    </location>
</feature>
<dbReference type="PANTHER" id="PTHR42718">
    <property type="entry name" value="MAJOR FACILITATOR SUPERFAMILY MULTIDRUG TRANSPORTER MFSC"/>
    <property type="match status" value="1"/>
</dbReference>
<feature type="transmembrane region" description="Helical" evidence="6">
    <location>
        <begin position="111"/>
        <end position="132"/>
    </location>
</feature>
<dbReference type="EMBL" id="CP046172">
    <property type="protein sequence ID" value="QIS09367.1"/>
    <property type="molecule type" value="Genomic_DNA"/>
</dbReference>
<feature type="transmembrane region" description="Helical" evidence="6">
    <location>
        <begin position="295"/>
        <end position="312"/>
    </location>
</feature>
<feature type="domain" description="Major facilitator superfamily (MFS) profile" evidence="7">
    <location>
        <begin position="78"/>
        <end position="518"/>
    </location>
</feature>
<sequence>MLGREEPSDARSSADERTAGAAVELRRGGANASGARADPDAAQPGAGQADGSRPVPFASLEVRRMRPNTSQAPSTALVLTALAAGFGMASLDVSVVNLAGPRIEADLGASLTQLTWIIDGYVLTFSSLLLLAGGLANRFGIRRIYLIGLVLFILASAWCAGARDPGMLIAARMTQGVAAAMFMPSSMALLVNMFPDPVRRAKLLGIWSAMIATTLALGPSLGGFLVNWFGWPSIFLVNLPIGLMGLVLTVRHIPPMPPKDVVIPFRGNVLSIVILSALCFVLIEGVHLGWTAPPILAGLAVAISGGIALVMNERRCATGVMPWEMFRIPEFGGANTIGFLFNFAQFGSYFVLSIYFQQVCGMSPVAAGLALLPMTFAIPFANIFYAWISRRVPDGKLLTICLTTATLGTAGLALVSTPAAAYLLVAVFGCLANLGSGVVSPAMTATLFNAAGVDRSAAAGAALNTNRQIGTLVGIASTGTLLGLGFGTATDVRIAFAVMTVVYLAAIAAAYLRVLTPRRTPVRPAALAR</sequence>
<evidence type="ECO:0000259" key="7">
    <source>
        <dbReference type="PROSITE" id="PS50850"/>
    </source>
</evidence>
<feature type="transmembrane region" description="Helical" evidence="6">
    <location>
        <begin position="469"/>
        <end position="488"/>
    </location>
</feature>
<feature type="compositionally biased region" description="Low complexity" evidence="5">
    <location>
        <begin position="28"/>
        <end position="51"/>
    </location>
</feature>
<comment type="subcellular location">
    <subcellularLocation>
        <location evidence="1">Cell membrane</location>
        <topology evidence="1">Multi-pass membrane protein</topology>
    </subcellularLocation>
</comment>
<dbReference type="GO" id="GO:0022857">
    <property type="term" value="F:transmembrane transporter activity"/>
    <property type="evidence" value="ECO:0007669"/>
    <property type="project" value="InterPro"/>
</dbReference>
<proteinExistence type="predicted"/>
<evidence type="ECO:0000256" key="1">
    <source>
        <dbReference type="ARBA" id="ARBA00004651"/>
    </source>
</evidence>
<feature type="transmembrane region" description="Helical" evidence="6">
    <location>
        <begin position="421"/>
        <end position="448"/>
    </location>
</feature>
<dbReference type="PANTHER" id="PTHR42718:SF40">
    <property type="entry name" value="METHYLENOMYCIN A RESISTANCE PROTEIN"/>
    <property type="match status" value="1"/>
</dbReference>
<dbReference type="Proteomes" id="UP000503540">
    <property type="component" value="Chromosome"/>
</dbReference>
<feature type="transmembrane region" description="Helical" evidence="6">
    <location>
        <begin position="144"/>
        <end position="163"/>
    </location>
</feature>
<keyword evidence="9" id="KW-1185">Reference proteome</keyword>
<evidence type="ECO:0000256" key="6">
    <source>
        <dbReference type="SAM" id="Phobius"/>
    </source>
</evidence>
<name>A0A6G9Y8F9_9NOCA</name>
<feature type="transmembrane region" description="Helical" evidence="6">
    <location>
        <begin position="228"/>
        <end position="249"/>
    </location>
</feature>
<feature type="transmembrane region" description="Helical" evidence="6">
    <location>
        <begin position="72"/>
        <end position="91"/>
    </location>
</feature>
<dbReference type="Gene3D" id="1.20.1250.20">
    <property type="entry name" value="MFS general substrate transporter like domains"/>
    <property type="match status" value="1"/>
</dbReference>
<evidence type="ECO:0000256" key="3">
    <source>
        <dbReference type="ARBA" id="ARBA00022989"/>
    </source>
</evidence>
<accession>A0A6G9Y8F9</accession>
<feature type="compositionally biased region" description="Basic and acidic residues" evidence="5">
    <location>
        <begin position="1"/>
        <end position="18"/>
    </location>
</feature>
<keyword evidence="3 6" id="KW-1133">Transmembrane helix</keyword>
<dbReference type="CDD" id="cd17321">
    <property type="entry name" value="MFS_MMR_MDR_like"/>
    <property type="match status" value="1"/>
</dbReference>
<dbReference type="AlphaFoldDB" id="A0A6G9Y8F9"/>
<feature type="transmembrane region" description="Helical" evidence="6">
    <location>
        <begin position="261"/>
        <end position="283"/>
    </location>
</feature>
<feature type="transmembrane region" description="Helical" evidence="6">
    <location>
        <begin position="333"/>
        <end position="356"/>
    </location>
</feature>
<evidence type="ECO:0000256" key="4">
    <source>
        <dbReference type="ARBA" id="ARBA00023136"/>
    </source>
</evidence>
<evidence type="ECO:0000313" key="9">
    <source>
        <dbReference type="Proteomes" id="UP000503540"/>
    </source>
</evidence>
<dbReference type="GO" id="GO:0005886">
    <property type="term" value="C:plasma membrane"/>
    <property type="evidence" value="ECO:0007669"/>
    <property type="project" value="UniProtKB-SubCell"/>
</dbReference>
<organism evidence="8 9">
    <name type="scientific">Nocardia arthritidis</name>
    <dbReference type="NCBI Taxonomy" id="228602"/>
    <lineage>
        <taxon>Bacteria</taxon>
        <taxon>Bacillati</taxon>
        <taxon>Actinomycetota</taxon>
        <taxon>Actinomycetes</taxon>
        <taxon>Mycobacteriales</taxon>
        <taxon>Nocardiaceae</taxon>
        <taxon>Nocardia</taxon>
    </lineage>
</organism>
<feature type="region of interest" description="Disordered" evidence="5">
    <location>
        <begin position="1"/>
        <end position="53"/>
    </location>
</feature>